<dbReference type="PROSITE" id="PS01124">
    <property type="entry name" value="HTH_ARAC_FAMILY_2"/>
    <property type="match status" value="1"/>
</dbReference>
<dbReference type="InterPro" id="IPR009057">
    <property type="entry name" value="Homeodomain-like_sf"/>
</dbReference>
<dbReference type="Pfam" id="PF02311">
    <property type="entry name" value="AraC_binding"/>
    <property type="match status" value="1"/>
</dbReference>
<keyword evidence="6" id="KW-1185">Reference proteome</keyword>
<accession>A0ABT5R5E1</accession>
<evidence type="ECO:0000313" key="5">
    <source>
        <dbReference type="EMBL" id="MDD1795501.1"/>
    </source>
</evidence>
<protein>
    <submittedName>
        <fullName evidence="5">AraC family transcriptional regulator</fullName>
    </submittedName>
</protein>
<dbReference type="Gene3D" id="1.10.10.60">
    <property type="entry name" value="Homeodomain-like"/>
    <property type="match status" value="1"/>
</dbReference>
<reference evidence="5" key="1">
    <citation type="submission" date="2021-12" db="EMBL/GenBank/DDBJ databases">
        <title>Enterovibrio ZSDZ35 sp. nov. and Enterovibrio ZSDZ42 sp. nov., isolated from coastal seawater in Qingdao.</title>
        <authorList>
            <person name="Zhang P."/>
        </authorList>
    </citation>
    <scope>NUCLEOTIDE SEQUENCE</scope>
    <source>
        <strain evidence="5">ZSDZ42</strain>
    </source>
</reference>
<dbReference type="Proteomes" id="UP001149400">
    <property type="component" value="Unassembled WGS sequence"/>
</dbReference>
<evidence type="ECO:0000256" key="3">
    <source>
        <dbReference type="ARBA" id="ARBA00023163"/>
    </source>
</evidence>
<dbReference type="SUPFAM" id="SSF51215">
    <property type="entry name" value="Regulatory protein AraC"/>
    <property type="match status" value="1"/>
</dbReference>
<dbReference type="InterPro" id="IPR037923">
    <property type="entry name" value="HTH-like"/>
</dbReference>
<comment type="caution">
    <text evidence="5">The sequence shown here is derived from an EMBL/GenBank/DDBJ whole genome shotgun (WGS) entry which is preliminary data.</text>
</comment>
<keyword evidence="1" id="KW-0805">Transcription regulation</keyword>
<evidence type="ECO:0000313" key="6">
    <source>
        <dbReference type="Proteomes" id="UP001149400"/>
    </source>
</evidence>
<name>A0ABT5R5E1_9GAMM</name>
<gene>
    <name evidence="5" type="ORF">LRP50_20430</name>
</gene>
<dbReference type="RefSeq" id="WP_274166296.1">
    <property type="nucleotide sequence ID" value="NZ_JAJUBC010000030.1"/>
</dbReference>
<keyword evidence="3" id="KW-0804">Transcription</keyword>
<dbReference type="EMBL" id="JAJUBC010000030">
    <property type="protein sequence ID" value="MDD1795501.1"/>
    <property type="molecule type" value="Genomic_DNA"/>
</dbReference>
<feature type="domain" description="HTH araC/xylS-type" evidence="4">
    <location>
        <begin position="195"/>
        <end position="293"/>
    </location>
</feature>
<dbReference type="Pfam" id="PF12833">
    <property type="entry name" value="HTH_18"/>
    <property type="match status" value="1"/>
</dbReference>
<dbReference type="InterPro" id="IPR003313">
    <property type="entry name" value="AraC-bd"/>
</dbReference>
<proteinExistence type="predicted"/>
<dbReference type="SUPFAM" id="SSF46689">
    <property type="entry name" value="Homeodomain-like"/>
    <property type="match status" value="1"/>
</dbReference>
<organism evidence="5 6">
    <name type="scientific">Enterovibrio gelatinilyticus</name>
    <dbReference type="NCBI Taxonomy" id="2899819"/>
    <lineage>
        <taxon>Bacteria</taxon>
        <taxon>Pseudomonadati</taxon>
        <taxon>Pseudomonadota</taxon>
        <taxon>Gammaproteobacteria</taxon>
        <taxon>Vibrionales</taxon>
        <taxon>Vibrionaceae</taxon>
        <taxon>Enterovibrio</taxon>
    </lineage>
</organism>
<evidence type="ECO:0000256" key="1">
    <source>
        <dbReference type="ARBA" id="ARBA00023015"/>
    </source>
</evidence>
<sequence>MGAIDSKSVLDVSFNPQSGYPLPIEICHFSEIKQRGKKSHLRAVQRLDFYLLLGITQGNCLHNLDFVLHKCNPGDWLLVTPGQVLQFDLESEWDAWLVMFRPEVLLPKMANRVTFELSNMVQLDDVEQRMSLSSSEHATATDLVSQMEHDAKRGNKETLTLLQLQLQTLLIRLTNSRSASVPDLPASASALERVERFKLAVERHYKTSHQSKSYAKQLGYAEKTLSRATIEVLGISPKQYLSNRLILEAKRMLAHTADQISLIGDELGFDEITNFVKFFKRQTGLTPREFRQQYRVASK</sequence>
<dbReference type="SMART" id="SM00342">
    <property type="entry name" value="HTH_ARAC"/>
    <property type="match status" value="1"/>
</dbReference>
<dbReference type="PANTHER" id="PTHR43280:SF32">
    <property type="entry name" value="TRANSCRIPTIONAL REGULATORY PROTEIN"/>
    <property type="match status" value="1"/>
</dbReference>
<evidence type="ECO:0000256" key="2">
    <source>
        <dbReference type="ARBA" id="ARBA00023125"/>
    </source>
</evidence>
<dbReference type="InterPro" id="IPR018060">
    <property type="entry name" value="HTH_AraC"/>
</dbReference>
<dbReference type="PANTHER" id="PTHR43280">
    <property type="entry name" value="ARAC-FAMILY TRANSCRIPTIONAL REGULATOR"/>
    <property type="match status" value="1"/>
</dbReference>
<evidence type="ECO:0000259" key="4">
    <source>
        <dbReference type="PROSITE" id="PS01124"/>
    </source>
</evidence>
<keyword evidence="2" id="KW-0238">DNA-binding</keyword>